<dbReference type="EMBL" id="BGPR01017968">
    <property type="protein sequence ID" value="GBN77846.1"/>
    <property type="molecule type" value="Genomic_DNA"/>
</dbReference>
<dbReference type="OrthoDB" id="8063408at2759"/>
<comment type="caution">
    <text evidence="2">The sequence shown here is derived from an EMBL/GenBank/DDBJ whole genome shotgun (WGS) entry which is preliminary data.</text>
</comment>
<accession>A0A4Y2RR64</accession>
<protein>
    <submittedName>
        <fullName evidence="2">Uncharacterized protein</fullName>
    </submittedName>
</protein>
<feature type="compositionally biased region" description="Polar residues" evidence="1">
    <location>
        <begin position="154"/>
        <end position="163"/>
    </location>
</feature>
<proteinExistence type="predicted"/>
<evidence type="ECO:0000313" key="3">
    <source>
        <dbReference type="Proteomes" id="UP000499080"/>
    </source>
</evidence>
<name>A0A4Y2RR64_ARAVE</name>
<keyword evidence="3" id="KW-1185">Reference proteome</keyword>
<feature type="region of interest" description="Disordered" evidence="1">
    <location>
        <begin position="127"/>
        <end position="166"/>
    </location>
</feature>
<reference evidence="2 3" key="1">
    <citation type="journal article" date="2019" name="Sci. Rep.">
        <title>Orb-weaving spider Araneus ventricosus genome elucidates the spidroin gene catalogue.</title>
        <authorList>
            <person name="Kono N."/>
            <person name="Nakamura H."/>
            <person name="Ohtoshi R."/>
            <person name="Moran D.A.P."/>
            <person name="Shinohara A."/>
            <person name="Yoshida Y."/>
            <person name="Fujiwara M."/>
            <person name="Mori M."/>
            <person name="Tomita M."/>
            <person name="Arakawa K."/>
        </authorList>
    </citation>
    <scope>NUCLEOTIDE SEQUENCE [LARGE SCALE GENOMIC DNA]</scope>
</reference>
<evidence type="ECO:0000256" key="1">
    <source>
        <dbReference type="SAM" id="MobiDB-lite"/>
    </source>
</evidence>
<dbReference type="PANTHER" id="PTHR46114:SF1">
    <property type="entry name" value="ZAD DOMAIN-CONTAINING PROTEIN"/>
    <property type="match status" value="1"/>
</dbReference>
<evidence type="ECO:0000313" key="2">
    <source>
        <dbReference type="EMBL" id="GBN77846.1"/>
    </source>
</evidence>
<dbReference type="Proteomes" id="UP000499080">
    <property type="component" value="Unassembled WGS sequence"/>
</dbReference>
<dbReference type="AlphaFoldDB" id="A0A4Y2RR64"/>
<gene>
    <name evidence="2" type="ORF">AVEN_45073_1</name>
</gene>
<organism evidence="2 3">
    <name type="scientific">Araneus ventricosus</name>
    <name type="common">Orbweaver spider</name>
    <name type="synonym">Epeira ventricosa</name>
    <dbReference type="NCBI Taxonomy" id="182803"/>
    <lineage>
        <taxon>Eukaryota</taxon>
        <taxon>Metazoa</taxon>
        <taxon>Ecdysozoa</taxon>
        <taxon>Arthropoda</taxon>
        <taxon>Chelicerata</taxon>
        <taxon>Arachnida</taxon>
        <taxon>Araneae</taxon>
        <taxon>Araneomorphae</taxon>
        <taxon>Entelegynae</taxon>
        <taxon>Araneoidea</taxon>
        <taxon>Araneidae</taxon>
        <taxon>Araneus</taxon>
    </lineage>
</organism>
<dbReference type="PANTHER" id="PTHR46114">
    <property type="entry name" value="APPLE DOMAIN-CONTAINING PROTEIN"/>
    <property type="match status" value="1"/>
</dbReference>
<sequence>MPRICFNSVDNFCYICGELTFAAQKKVISAVVEKAYHLYFGCKIGNQDKDWAPRICCRTCATTLSKWLHGKRKAMPFAVAMIWREPTNNIGDCYFCMVPPASGGFNKKKKSTIECPNILSALRPVSHGEGLPISEPPTDFSISSDEEDLDVSHDSPQASTSACGGSRHDDDFSCFDETSSPHKITFVELDDLVRDLDLSKSKAEILPSRLQQWNLLEEKVRVTSFRTHHLLFESFFKKEESLVYCCDIDGLLKELRIVHEPNEWRLFIDASKLSLKAVLLNNGNDLPFRPVTHAVYMKETYHNLKQLLEMINYIKYGWQICADLKVVSLLMGLQLRIYKVLMFSLPMGQQSNRFALHQERLVSESIF</sequence>